<evidence type="ECO:0000313" key="3">
    <source>
        <dbReference type="Proteomes" id="UP000005237"/>
    </source>
</evidence>
<feature type="compositionally biased region" description="Low complexity" evidence="1">
    <location>
        <begin position="89"/>
        <end position="103"/>
    </location>
</feature>
<accession>A0A8R1E3Y8</accession>
<reference evidence="2" key="2">
    <citation type="submission" date="2022-06" db="UniProtKB">
        <authorList>
            <consortium name="EnsemblMetazoa"/>
        </authorList>
    </citation>
    <scope>IDENTIFICATION</scope>
    <source>
        <strain evidence="2">DF5081</strain>
    </source>
</reference>
<dbReference type="AlphaFoldDB" id="A0A8R1E3Y8"/>
<evidence type="ECO:0000313" key="2">
    <source>
        <dbReference type="EnsemblMetazoa" id="CJA20034.1"/>
    </source>
</evidence>
<feature type="compositionally biased region" description="Low complexity" evidence="1">
    <location>
        <begin position="125"/>
        <end position="134"/>
    </location>
</feature>
<evidence type="ECO:0008006" key="4">
    <source>
        <dbReference type="Google" id="ProtNLM"/>
    </source>
</evidence>
<evidence type="ECO:0000256" key="1">
    <source>
        <dbReference type="SAM" id="MobiDB-lite"/>
    </source>
</evidence>
<feature type="region of interest" description="Disordered" evidence="1">
    <location>
        <begin position="89"/>
        <end position="134"/>
    </location>
</feature>
<feature type="compositionally biased region" description="Polar residues" evidence="1">
    <location>
        <begin position="105"/>
        <end position="116"/>
    </location>
</feature>
<protein>
    <recommendedName>
        <fullName evidence="4">Pyridoxal kinase</fullName>
    </recommendedName>
</protein>
<organism evidence="2 3">
    <name type="scientific">Caenorhabditis japonica</name>
    <dbReference type="NCBI Taxonomy" id="281687"/>
    <lineage>
        <taxon>Eukaryota</taxon>
        <taxon>Metazoa</taxon>
        <taxon>Ecdysozoa</taxon>
        <taxon>Nematoda</taxon>
        <taxon>Chromadorea</taxon>
        <taxon>Rhabditida</taxon>
        <taxon>Rhabditina</taxon>
        <taxon>Rhabditomorpha</taxon>
        <taxon>Rhabditoidea</taxon>
        <taxon>Rhabditidae</taxon>
        <taxon>Peloderinae</taxon>
        <taxon>Caenorhabditis</taxon>
    </lineage>
</organism>
<dbReference type="InterPro" id="IPR029056">
    <property type="entry name" value="Ribokinase-like"/>
</dbReference>
<dbReference type="Gene3D" id="3.40.1190.20">
    <property type="match status" value="1"/>
</dbReference>
<keyword evidence="3" id="KW-1185">Reference proteome</keyword>
<dbReference type="Proteomes" id="UP000005237">
    <property type="component" value="Unassembled WGS sequence"/>
</dbReference>
<reference evidence="3" key="1">
    <citation type="submission" date="2010-08" db="EMBL/GenBank/DDBJ databases">
        <authorList>
            <consortium name="Caenorhabditis japonica Sequencing Consortium"/>
            <person name="Wilson R.K."/>
        </authorList>
    </citation>
    <scope>NUCLEOTIDE SEQUENCE [LARGE SCALE GENOMIC DNA]</scope>
    <source>
        <strain evidence="3">DF5081</strain>
    </source>
</reference>
<sequence>MGYGRTHSTVFEFVPIFLVGKRQGVLAGTLLAMHSAEGETASPSMSNSELIAELEVERDRRVLSIQSHVVHGYAGNKCSVFPLQKPFITTTTTTDPPSSTPPSLIASNRTRNNNLSRGRHHHNHSMTSSSSSTSSLPFFFFLRLLWVIIVV</sequence>
<name>A0A8R1E3Y8_CAEJA</name>
<dbReference type="EnsemblMetazoa" id="CJA20034.1">
    <property type="protein sequence ID" value="CJA20034.1"/>
    <property type="gene ID" value="WBGene00175605"/>
</dbReference>
<proteinExistence type="predicted"/>